<dbReference type="HOGENOM" id="CLU_046138_0_1_9"/>
<organism evidence="4">
    <name type="scientific">Lactobacillus acidophilus (strain ATCC 700396 / NCK56 / N2 / NCFM)</name>
    <dbReference type="NCBI Taxonomy" id="272621"/>
    <lineage>
        <taxon>Bacteria</taxon>
        <taxon>Bacillati</taxon>
        <taxon>Bacillota</taxon>
        <taxon>Bacilli</taxon>
        <taxon>Lactobacillales</taxon>
        <taxon>Lactobacillaceae</taxon>
        <taxon>Lactobacillus</taxon>
    </lineage>
</organism>
<keyword evidence="4" id="KW-1185">Reference proteome</keyword>
<dbReference type="GO" id="GO:0042802">
    <property type="term" value="F:identical protein binding"/>
    <property type="evidence" value="ECO:0007669"/>
    <property type="project" value="TreeGrafter"/>
</dbReference>
<dbReference type="Pfam" id="PF14501">
    <property type="entry name" value="HATPase_c_5"/>
    <property type="match status" value="1"/>
</dbReference>
<dbReference type="GO" id="GO:0016301">
    <property type="term" value="F:kinase activity"/>
    <property type="evidence" value="ECO:0007669"/>
    <property type="project" value="UniProtKB-KW"/>
</dbReference>
<evidence type="ECO:0000256" key="1">
    <source>
        <dbReference type="SAM" id="Phobius"/>
    </source>
</evidence>
<name>Q5FLE3_LACAC</name>
<dbReference type="Proteomes" id="UP000006381">
    <property type="component" value="Chromosome"/>
</dbReference>
<keyword evidence="3" id="KW-0418">Kinase</keyword>
<feature type="transmembrane region" description="Helical" evidence="1">
    <location>
        <begin position="182"/>
        <end position="204"/>
    </location>
</feature>
<dbReference type="SUPFAM" id="SSF55874">
    <property type="entry name" value="ATPase domain of HSP90 chaperone/DNA topoisomerase II/histidine kinase"/>
    <property type="match status" value="1"/>
</dbReference>
<dbReference type="Gene3D" id="3.30.565.10">
    <property type="entry name" value="Histidine kinase-like ATPase, C-terminal domain"/>
    <property type="match status" value="1"/>
</dbReference>
<dbReference type="OrthoDB" id="1652078at2"/>
<gene>
    <name evidence="3" type="ordered locus">LBA0602</name>
</gene>
<feature type="domain" description="Sensor histidine kinase NatK-like C-terminal" evidence="2">
    <location>
        <begin position="322"/>
        <end position="425"/>
    </location>
</feature>
<keyword evidence="1" id="KW-0472">Membrane</keyword>
<keyword evidence="1" id="KW-1133">Transmembrane helix</keyword>
<dbReference type="EMBL" id="CP000033">
    <property type="protein sequence ID" value="AAV42481.1"/>
    <property type="molecule type" value="Genomic_DNA"/>
</dbReference>
<evidence type="ECO:0000259" key="2">
    <source>
        <dbReference type="Pfam" id="PF14501"/>
    </source>
</evidence>
<sequence>MDYVTTYDFGFISGEIVLVIIELTFFYAITNTNFQKKDILFGLEILLCGVITSSDLLHIPQGLSSILWASLTILSYYYYFRRKVGSLLVLAAITLIRSVLILNSLIWGLLLTTLPIDVALLCLPITLLCLYVIFMKFRQYIHRFLIDENHKTADWLVIYLYVCALILDLTCTYGISAHSESLFFLIMLVQSIFIIAVYVSSVNIQKKLLKRQEQENLKVYLHSLEKSEDRVRKFKHDYLNLLSTLRTMAVVNNDQKLIQELEQYSSKQINEESMWRFKDVNHLRNNALKSLVINKLNKISELGVKYSFECEKEIETLPDQVKLFDLLRIIGIVFDNAIEASQAMKKENAEIKVMFYQEKPGELEFKIQNKCQQVDMNQVNKKGYTTKEGHYGLGLVTAQEINDSYSNMFIEYSNKDGWFSFTLVII</sequence>
<dbReference type="AlphaFoldDB" id="Q5FLE3"/>
<dbReference type="eggNOG" id="COG3290">
    <property type="taxonomic scope" value="Bacteria"/>
</dbReference>
<keyword evidence="3" id="KW-0808">Transferase</keyword>
<dbReference type="KEGG" id="lac:LBA0602"/>
<accession>Q5FLE3</accession>
<feature type="transmembrane region" description="Helical" evidence="1">
    <location>
        <begin position="116"/>
        <end position="134"/>
    </location>
</feature>
<dbReference type="PANTHER" id="PTHR40448">
    <property type="entry name" value="TWO-COMPONENT SENSOR HISTIDINE KINASE"/>
    <property type="match status" value="1"/>
</dbReference>
<dbReference type="InterPro" id="IPR036890">
    <property type="entry name" value="HATPase_C_sf"/>
</dbReference>
<evidence type="ECO:0000313" key="3">
    <source>
        <dbReference type="EMBL" id="AAV42481.1"/>
    </source>
</evidence>
<keyword evidence="1" id="KW-0812">Transmembrane</keyword>
<feature type="transmembrane region" description="Helical" evidence="1">
    <location>
        <begin position="63"/>
        <end position="80"/>
    </location>
</feature>
<feature type="transmembrane region" description="Helical" evidence="1">
    <location>
        <begin position="6"/>
        <end position="27"/>
    </location>
</feature>
<feature type="transmembrane region" description="Helical" evidence="1">
    <location>
        <begin position="87"/>
        <end position="110"/>
    </location>
</feature>
<dbReference type="STRING" id="272621.LBA0602"/>
<dbReference type="InterPro" id="IPR032834">
    <property type="entry name" value="NatK-like_C"/>
</dbReference>
<protein>
    <submittedName>
        <fullName evidence="3">Bacteriocin production-related histidine kinase</fullName>
    </submittedName>
</protein>
<proteinExistence type="predicted"/>
<evidence type="ECO:0000313" key="4">
    <source>
        <dbReference type="Proteomes" id="UP000006381"/>
    </source>
</evidence>
<dbReference type="SMR" id="Q5FLE3"/>
<dbReference type="PATRIC" id="fig|272621.13.peg.575"/>
<dbReference type="PANTHER" id="PTHR40448:SF1">
    <property type="entry name" value="TWO-COMPONENT SENSOR HISTIDINE KINASE"/>
    <property type="match status" value="1"/>
</dbReference>
<dbReference type="BioCyc" id="LACI272621:G1G49-626-MONOMER"/>
<feature type="transmembrane region" description="Helical" evidence="1">
    <location>
        <begin position="155"/>
        <end position="176"/>
    </location>
</feature>
<reference evidence="3 4" key="1">
    <citation type="journal article" date="2005" name="Proc. Natl. Acad. Sci. U.S.A.">
        <title>Complete genome sequence of the probiotic lactic acid bacterium Lactobacillus acidophilus NCFM.</title>
        <authorList>
            <person name="Altermann E."/>
            <person name="Russell W.M."/>
            <person name="Azcarate-Peril M.A."/>
            <person name="Barrangou R."/>
            <person name="Buck B.L."/>
            <person name="McAuliffe O."/>
            <person name="Souther N."/>
            <person name="Dobson A."/>
            <person name="Duong T."/>
            <person name="Callanan M."/>
            <person name="Lick S."/>
            <person name="Hamrick A."/>
            <person name="Cano R."/>
            <person name="Klaenhammer T.R."/>
        </authorList>
    </citation>
    <scope>NUCLEOTIDE SEQUENCE [LARGE SCALE GENOMIC DNA]</scope>
    <source>
        <strain evidence="4">ATCC 700396 / NCK56 / N2 / NCFM</strain>
    </source>
</reference>